<dbReference type="EMBL" id="AZBU02000001">
    <property type="protein sequence ID" value="TMS32656.1"/>
    <property type="molecule type" value="Genomic_DNA"/>
</dbReference>
<dbReference type="Proteomes" id="UP000298663">
    <property type="component" value="Unassembled WGS sequence"/>
</dbReference>
<proteinExistence type="predicted"/>
<keyword evidence="3" id="KW-1185">Reference proteome</keyword>
<protein>
    <submittedName>
        <fullName evidence="2">Uncharacterized protein</fullName>
    </submittedName>
</protein>
<feature type="transmembrane region" description="Helical" evidence="1">
    <location>
        <begin position="41"/>
        <end position="69"/>
    </location>
</feature>
<evidence type="ECO:0000313" key="3">
    <source>
        <dbReference type="Proteomes" id="UP000298663"/>
    </source>
</evidence>
<dbReference type="AlphaFoldDB" id="A0A4U8UIX6"/>
<name>A0A4U8UIX6_STECR</name>
<reference evidence="2 3" key="2">
    <citation type="journal article" date="2019" name="G3 (Bethesda)">
        <title>Hybrid Assembly of the Genome of the Entomopathogenic Nematode Steinernema carpocapsae Identifies the X-Chromosome.</title>
        <authorList>
            <person name="Serra L."/>
            <person name="Macchietto M."/>
            <person name="Macias-Munoz A."/>
            <person name="McGill C.J."/>
            <person name="Rodriguez I.M."/>
            <person name="Rodriguez B."/>
            <person name="Murad R."/>
            <person name="Mortazavi A."/>
        </authorList>
    </citation>
    <scope>NUCLEOTIDE SEQUENCE [LARGE SCALE GENOMIC DNA]</scope>
    <source>
        <strain evidence="2 3">ALL</strain>
    </source>
</reference>
<feature type="transmembrane region" description="Helical" evidence="1">
    <location>
        <begin position="12"/>
        <end position="29"/>
    </location>
</feature>
<keyword evidence="1" id="KW-0472">Membrane</keyword>
<comment type="caution">
    <text evidence="2">The sequence shown here is derived from an EMBL/GenBank/DDBJ whole genome shotgun (WGS) entry which is preliminary data.</text>
</comment>
<evidence type="ECO:0000313" key="2">
    <source>
        <dbReference type="EMBL" id="TMS32656.1"/>
    </source>
</evidence>
<sequence>MRTPKCRKAFHFLTKVSIVPPFGLIRFIYGDTVLSRYNWSLEVVGILPCLIGPLLCLPFYIILCLLFLYNFNLIFVEKTTTLSF</sequence>
<organism evidence="2 3">
    <name type="scientific">Steinernema carpocapsae</name>
    <name type="common">Entomopathogenic nematode</name>
    <dbReference type="NCBI Taxonomy" id="34508"/>
    <lineage>
        <taxon>Eukaryota</taxon>
        <taxon>Metazoa</taxon>
        <taxon>Ecdysozoa</taxon>
        <taxon>Nematoda</taxon>
        <taxon>Chromadorea</taxon>
        <taxon>Rhabditida</taxon>
        <taxon>Tylenchina</taxon>
        <taxon>Panagrolaimomorpha</taxon>
        <taxon>Strongyloidoidea</taxon>
        <taxon>Steinernematidae</taxon>
        <taxon>Steinernema</taxon>
    </lineage>
</organism>
<evidence type="ECO:0000256" key="1">
    <source>
        <dbReference type="SAM" id="Phobius"/>
    </source>
</evidence>
<gene>
    <name evidence="2" type="ORF">L596_000468</name>
</gene>
<keyword evidence="1" id="KW-1133">Transmembrane helix</keyword>
<reference evidence="2 3" key="1">
    <citation type="journal article" date="2015" name="Genome Biol.">
        <title>Comparative genomics of Steinernema reveals deeply conserved gene regulatory networks.</title>
        <authorList>
            <person name="Dillman A.R."/>
            <person name="Macchietto M."/>
            <person name="Porter C.F."/>
            <person name="Rogers A."/>
            <person name="Williams B."/>
            <person name="Antoshechkin I."/>
            <person name="Lee M.M."/>
            <person name="Goodwin Z."/>
            <person name="Lu X."/>
            <person name="Lewis E.E."/>
            <person name="Goodrich-Blair H."/>
            <person name="Stock S.P."/>
            <person name="Adams B.J."/>
            <person name="Sternberg P.W."/>
            <person name="Mortazavi A."/>
        </authorList>
    </citation>
    <scope>NUCLEOTIDE SEQUENCE [LARGE SCALE GENOMIC DNA]</scope>
    <source>
        <strain evidence="2 3">ALL</strain>
    </source>
</reference>
<accession>A0A4U8UIX6</accession>
<keyword evidence="1" id="KW-0812">Transmembrane</keyword>